<dbReference type="OrthoDB" id="2019491at2759"/>
<comment type="similarity">
    <text evidence="1">Belongs to the prokaryotic/mitochondrial release factor family.</text>
</comment>
<dbReference type="PANTHER" id="PTHR43804:SF7">
    <property type="entry name" value="LD18447P"/>
    <property type="match status" value="1"/>
</dbReference>
<keyword evidence="3" id="KW-0648">Protein biosynthesis</keyword>
<name>A0A7R8YXX9_HERIL</name>
<protein>
    <recommendedName>
        <fullName evidence="4">Prokaryotic-type class I peptide chain release factors domain-containing protein</fullName>
    </recommendedName>
</protein>
<dbReference type="PROSITE" id="PS00745">
    <property type="entry name" value="RF_PROK_I"/>
    <property type="match status" value="1"/>
</dbReference>
<keyword evidence="6" id="KW-1185">Reference proteome</keyword>
<evidence type="ECO:0000313" key="5">
    <source>
        <dbReference type="EMBL" id="CAD7088955.1"/>
    </source>
</evidence>
<dbReference type="SUPFAM" id="SSF75620">
    <property type="entry name" value="Release factor"/>
    <property type="match status" value="1"/>
</dbReference>
<dbReference type="InterPro" id="IPR050057">
    <property type="entry name" value="Prokaryotic/Mito_RF"/>
</dbReference>
<sequence>MSVFYRQISRLLTERRFRYCFHPRIHSFRALSQTVAEQSFSADDENVQKYLEGLRREFYNLKTMGAGLQPSDLRRIRQLSEVVSAFEQRMCVLQNMSSLKDMENEKDADMKELIKEEKEVYQNLLTNLNKGIMKQLLGLDNSESYSSLFFEITAGVGGQEAMLFAGDLLEMYTNYFDYKGWNYEVIHADSSEIGGLRHATVLIEDENAYQTLVHEGGVHRVQRVPATEKSGRIHTSTVTVAIIPRPDDVDAVINEKDLRIETKRASGAGGQHVNTTDSAVRIVHIPTGTVVECQTDRSQVKNREIALKKLQTKLIEQKLQAQEDSKIATRKAQVGSSNRNEKIRTYNFIQDRITDHRIKGGTLHNLKGFLEGGEPLDTLINQLVIANRKANLLQMINSTSGGAS</sequence>
<dbReference type="Gene3D" id="3.30.160.20">
    <property type="match status" value="1"/>
</dbReference>
<evidence type="ECO:0000256" key="1">
    <source>
        <dbReference type="ARBA" id="ARBA00010835"/>
    </source>
</evidence>
<dbReference type="Proteomes" id="UP000594454">
    <property type="component" value="Chromosome 4"/>
</dbReference>
<dbReference type="AlphaFoldDB" id="A0A7R8YXX9"/>
<dbReference type="OMA" id="DHRVGFK"/>
<dbReference type="PANTHER" id="PTHR43804">
    <property type="entry name" value="LD18447P"/>
    <property type="match status" value="1"/>
</dbReference>
<feature type="domain" description="Prokaryotic-type class I peptide chain release factors" evidence="4">
    <location>
        <begin position="264"/>
        <end position="280"/>
    </location>
</feature>
<dbReference type="FunFam" id="3.30.160.20:FF:000004">
    <property type="entry name" value="Peptide chain release factor 1"/>
    <property type="match status" value="1"/>
</dbReference>
<dbReference type="InParanoid" id="A0A7R8YXX9"/>
<dbReference type="Pfam" id="PF03462">
    <property type="entry name" value="PCRF"/>
    <property type="match status" value="1"/>
</dbReference>
<evidence type="ECO:0000313" key="6">
    <source>
        <dbReference type="Proteomes" id="UP000594454"/>
    </source>
</evidence>
<dbReference type="SMART" id="SM00937">
    <property type="entry name" value="PCRF"/>
    <property type="match status" value="1"/>
</dbReference>
<dbReference type="GO" id="GO:0003747">
    <property type="term" value="F:translation release factor activity"/>
    <property type="evidence" value="ECO:0007669"/>
    <property type="project" value="InterPro"/>
</dbReference>
<dbReference type="GO" id="GO:0005737">
    <property type="term" value="C:cytoplasm"/>
    <property type="evidence" value="ECO:0007669"/>
    <property type="project" value="UniProtKB-ARBA"/>
</dbReference>
<evidence type="ECO:0000256" key="3">
    <source>
        <dbReference type="ARBA" id="ARBA00022917"/>
    </source>
</evidence>
<proteinExistence type="inferred from homology"/>
<dbReference type="Pfam" id="PF00472">
    <property type="entry name" value="RF-1"/>
    <property type="match status" value="1"/>
</dbReference>
<dbReference type="EMBL" id="LR899012">
    <property type="protein sequence ID" value="CAD7088955.1"/>
    <property type="molecule type" value="Genomic_DNA"/>
</dbReference>
<dbReference type="InterPro" id="IPR005139">
    <property type="entry name" value="PCRF"/>
</dbReference>
<gene>
    <name evidence="5" type="ORF">HERILL_LOCUS11540</name>
</gene>
<dbReference type="Gene3D" id="3.30.70.1660">
    <property type="match status" value="1"/>
</dbReference>
<dbReference type="FunCoup" id="A0A7R8YXX9">
    <property type="interactions" value="1813"/>
</dbReference>
<evidence type="ECO:0000259" key="4">
    <source>
        <dbReference type="PROSITE" id="PS00745"/>
    </source>
</evidence>
<organism evidence="5 6">
    <name type="scientific">Hermetia illucens</name>
    <name type="common">Black soldier fly</name>
    <dbReference type="NCBI Taxonomy" id="343691"/>
    <lineage>
        <taxon>Eukaryota</taxon>
        <taxon>Metazoa</taxon>
        <taxon>Ecdysozoa</taxon>
        <taxon>Arthropoda</taxon>
        <taxon>Hexapoda</taxon>
        <taxon>Insecta</taxon>
        <taxon>Pterygota</taxon>
        <taxon>Neoptera</taxon>
        <taxon>Endopterygota</taxon>
        <taxon>Diptera</taxon>
        <taxon>Brachycera</taxon>
        <taxon>Stratiomyomorpha</taxon>
        <taxon>Stratiomyidae</taxon>
        <taxon>Hermetiinae</taxon>
        <taxon>Hermetia</taxon>
    </lineage>
</organism>
<reference evidence="5 6" key="1">
    <citation type="submission" date="2020-11" db="EMBL/GenBank/DDBJ databases">
        <authorList>
            <person name="Wallbank WR R."/>
            <person name="Pardo Diaz C."/>
            <person name="Kozak K."/>
            <person name="Martin S."/>
            <person name="Jiggins C."/>
            <person name="Moest M."/>
            <person name="Warren A I."/>
            <person name="Generalovic N T."/>
            <person name="Byers J.R.P. K."/>
            <person name="Montejo-Kovacevich G."/>
            <person name="Yen C E."/>
        </authorList>
    </citation>
    <scope>NUCLEOTIDE SEQUENCE [LARGE SCALE GENOMIC DNA]</scope>
</reference>
<dbReference type="InterPro" id="IPR000352">
    <property type="entry name" value="Pep_chain_release_fac_I"/>
</dbReference>
<keyword evidence="2" id="KW-0488">Methylation</keyword>
<evidence type="ECO:0000256" key="2">
    <source>
        <dbReference type="ARBA" id="ARBA00022481"/>
    </source>
</evidence>
<dbReference type="Gene3D" id="6.10.140.1950">
    <property type="match status" value="1"/>
</dbReference>
<accession>A0A7R8YXX9</accession>
<dbReference type="InterPro" id="IPR045853">
    <property type="entry name" value="Pep_chain_release_fac_I_sf"/>
</dbReference>